<protein>
    <submittedName>
        <fullName evidence="3">Uncharacterized protein</fullName>
    </submittedName>
</protein>
<feature type="region of interest" description="Disordered" evidence="2">
    <location>
        <begin position="164"/>
        <end position="273"/>
    </location>
</feature>
<proteinExistence type="predicted"/>
<feature type="region of interest" description="Disordered" evidence="2">
    <location>
        <begin position="290"/>
        <end position="312"/>
    </location>
</feature>
<keyword evidence="4" id="KW-1185">Reference proteome</keyword>
<name>A0A9P7ER71_9AGAM</name>
<evidence type="ECO:0000313" key="3">
    <source>
        <dbReference type="EMBL" id="KAG2082969.1"/>
    </source>
</evidence>
<feature type="compositionally biased region" description="Basic and acidic residues" evidence="2">
    <location>
        <begin position="168"/>
        <end position="178"/>
    </location>
</feature>
<dbReference type="AlphaFoldDB" id="A0A9P7ER71"/>
<reference evidence="3" key="1">
    <citation type="journal article" date="2020" name="New Phytol.">
        <title>Comparative genomics reveals dynamic genome evolution in host specialist ectomycorrhizal fungi.</title>
        <authorList>
            <person name="Lofgren L.A."/>
            <person name="Nguyen N.H."/>
            <person name="Vilgalys R."/>
            <person name="Ruytinx J."/>
            <person name="Liao H.L."/>
            <person name="Branco S."/>
            <person name="Kuo A."/>
            <person name="LaButti K."/>
            <person name="Lipzen A."/>
            <person name="Andreopoulos W."/>
            <person name="Pangilinan J."/>
            <person name="Riley R."/>
            <person name="Hundley H."/>
            <person name="Na H."/>
            <person name="Barry K."/>
            <person name="Grigoriev I.V."/>
            <person name="Stajich J.E."/>
            <person name="Kennedy P.G."/>
        </authorList>
    </citation>
    <scope>NUCLEOTIDE SEQUENCE</scope>
    <source>
        <strain evidence="3">FC423</strain>
    </source>
</reference>
<dbReference type="RefSeq" id="XP_041284358.1">
    <property type="nucleotide sequence ID" value="XM_041442800.1"/>
</dbReference>
<feature type="compositionally biased region" description="Polar residues" evidence="2">
    <location>
        <begin position="244"/>
        <end position="267"/>
    </location>
</feature>
<dbReference type="GeneID" id="64705059"/>
<evidence type="ECO:0000256" key="1">
    <source>
        <dbReference type="SAM" id="Coils"/>
    </source>
</evidence>
<dbReference type="EMBL" id="JABBWM010000304">
    <property type="protein sequence ID" value="KAG2082969.1"/>
    <property type="molecule type" value="Genomic_DNA"/>
</dbReference>
<feature type="region of interest" description="Disordered" evidence="2">
    <location>
        <begin position="348"/>
        <end position="385"/>
    </location>
</feature>
<feature type="coiled-coil region" evidence="1">
    <location>
        <begin position="463"/>
        <end position="490"/>
    </location>
</feature>
<organism evidence="3 4">
    <name type="scientific">Suillus discolor</name>
    <dbReference type="NCBI Taxonomy" id="1912936"/>
    <lineage>
        <taxon>Eukaryota</taxon>
        <taxon>Fungi</taxon>
        <taxon>Dikarya</taxon>
        <taxon>Basidiomycota</taxon>
        <taxon>Agaricomycotina</taxon>
        <taxon>Agaricomycetes</taxon>
        <taxon>Agaricomycetidae</taxon>
        <taxon>Boletales</taxon>
        <taxon>Suillineae</taxon>
        <taxon>Suillaceae</taxon>
        <taxon>Suillus</taxon>
    </lineage>
</organism>
<evidence type="ECO:0000256" key="2">
    <source>
        <dbReference type="SAM" id="MobiDB-lite"/>
    </source>
</evidence>
<accession>A0A9P7ER71</accession>
<dbReference type="OrthoDB" id="2668036at2759"/>
<feature type="compositionally biased region" description="Basic residues" evidence="2">
    <location>
        <begin position="290"/>
        <end position="301"/>
    </location>
</feature>
<sequence>MPSTEVSNKALNDAAARVQQIVAQAVEWKNGPTGHLTMAMDIAKFLSPVFEQHGRSVSMIPPLLLSAAMELQGHLDPVTRQSFLSAPVWRNIVANDSRIRKHPLYQKALTFISSSNPSAISHSPVQLAQQVIADAPAESPVGSKPKPRPHDAIEIIDHVAATNVIGPDIHKGKGKETAPPENVDGDTPVKVLKAETTMVRQKPMPKRKQTQATGGRKGTEVPPPVDSVDGDGSALLQRKRSRDSSQNEQLTKSMSSATRPPLSTHTGDQCKPWFEEPLPLLATVAGRLTMSKRHKSSHRHTTSKEYDEDPLPEAAGDVAKESAVGTNTININVATIDNATQKRLSLPPVTSVSAYSPSSLESSPTLSHPEKPPPRHVQPPPSHTQLMDIDVPADTVVKDLQAMTLDATKDSVLVLKSHEDMYNTIHNLHNQVVELRTRNAAAADSLEALNVRVAAQDAEMRSMETLHTDVAVLQDQIHTLQAKSRTHENQLRAADVKLASQGSTTAVLQDAYEAL</sequence>
<evidence type="ECO:0000313" key="4">
    <source>
        <dbReference type="Proteomes" id="UP000823399"/>
    </source>
</evidence>
<gene>
    <name evidence="3" type="ORF">F5147DRAFT_783105</name>
</gene>
<dbReference type="Proteomes" id="UP000823399">
    <property type="component" value="Unassembled WGS sequence"/>
</dbReference>
<feature type="compositionally biased region" description="Low complexity" evidence="2">
    <location>
        <begin position="351"/>
        <end position="367"/>
    </location>
</feature>
<keyword evidence="1" id="KW-0175">Coiled coil</keyword>
<comment type="caution">
    <text evidence="3">The sequence shown here is derived from an EMBL/GenBank/DDBJ whole genome shotgun (WGS) entry which is preliminary data.</text>
</comment>